<feature type="region of interest" description="Disordered" evidence="1">
    <location>
        <begin position="24"/>
        <end position="49"/>
    </location>
</feature>
<evidence type="ECO:0000256" key="2">
    <source>
        <dbReference type="SAM" id="SignalP"/>
    </source>
</evidence>
<dbReference type="RefSeq" id="WP_194033761.1">
    <property type="nucleotide sequence ID" value="NZ_CP063657.1"/>
</dbReference>
<feature type="signal peptide" evidence="2">
    <location>
        <begin position="1"/>
        <end position="23"/>
    </location>
</feature>
<dbReference type="EMBL" id="CP063657">
    <property type="protein sequence ID" value="QOW21174.1"/>
    <property type="molecule type" value="Genomic_DNA"/>
</dbReference>
<keyword evidence="5" id="KW-1185">Reference proteome</keyword>
<sequence>MKTKTASASAIALLMAIAAPAFAQPTPPSSSHDSHHAQVAPSSTPDIPDAATSAVKQVDDFSKALAAADFDRVKSLLAPDAIILESGGVERSREEYLDHHAKSDAAFLGGANVNVLSRTARVDGNLAWVATESEIHTSRDNKPVTLLSTETMILNDRSGDWQIVHIHWSSRPKKAE</sequence>
<reference evidence="4 5" key="1">
    <citation type="submission" date="2020-10" db="EMBL/GenBank/DDBJ databases">
        <title>complete genome sequencing of Lysobacter sp. H23M41.</title>
        <authorList>
            <person name="Bae J.-W."/>
            <person name="Lee S.-Y."/>
        </authorList>
    </citation>
    <scope>NUCLEOTIDE SEQUENCE [LARGE SCALE GENOMIC DNA]</scope>
    <source>
        <strain evidence="4 5">H23M41</strain>
    </source>
</reference>
<evidence type="ECO:0000313" key="4">
    <source>
        <dbReference type="EMBL" id="QOW21174.1"/>
    </source>
</evidence>
<protein>
    <submittedName>
        <fullName evidence="4">Nuclear transport factor 2 family protein</fullName>
    </submittedName>
</protein>
<feature type="domain" description="SnoaL-like" evidence="3">
    <location>
        <begin position="58"/>
        <end position="169"/>
    </location>
</feature>
<gene>
    <name evidence="4" type="ORF">INQ42_07690</name>
</gene>
<keyword evidence="2" id="KW-0732">Signal</keyword>
<dbReference type="InterPro" id="IPR037401">
    <property type="entry name" value="SnoaL-like"/>
</dbReference>
<dbReference type="InterPro" id="IPR032710">
    <property type="entry name" value="NTF2-like_dom_sf"/>
</dbReference>
<dbReference type="SUPFAM" id="SSF54427">
    <property type="entry name" value="NTF2-like"/>
    <property type="match status" value="1"/>
</dbReference>
<organism evidence="4 5">
    <name type="scientific">Novilysobacter avium</name>
    <dbReference type="NCBI Taxonomy" id="2781023"/>
    <lineage>
        <taxon>Bacteria</taxon>
        <taxon>Pseudomonadati</taxon>
        <taxon>Pseudomonadota</taxon>
        <taxon>Gammaproteobacteria</taxon>
        <taxon>Lysobacterales</taxon>
        <taxon>Lysobacteraceae</taxon>
        <taxon>Novilysobacter</taxon>
    </lineage>
</organism>
<dbReference type="Gene3D" id="3.10.450.50">
    <property type="match status" value="1"/>
</dbReference>
<dbReference type="Proteomes" id="UP000593932">
    <property type="component" value="Chromosome"/>
</dbReference>
<dbReference type="Pfam" id="PF13474">
    <property type="entry name" value="SnoaL_3"/>
    <property type="match status" value="1"/>
</dbReference>
<feature type="chain" id="PRO_5045983072" evidence="2">
    <location>
        <begin position="24"/>
        <end position="176"/>
    </location>
</feature>
<evidence type="ECO:0000313" key="5">
    <source>
        <dbReference type="Proteomes" id="UP000593932"/>
    </source>
</evidence>
<accession>A0A7S6UJ34</accession>
<proteinExistence type="predicted"/>
<evidence type="ECO:0000256" key="1">
    <source>
        <dbReference type="SAM" id="MobiDB-lite"/>
    </source>
</evidence>
<evidence type="ECO:0000259" key="3">
    <source>
        <dbReference type="Pfam" id="PF13474"/>
    </source>
</evidence>
<name>A0A7S6UJ34_9GAMM</name>